<proteinExistence type="predicted"/>
<dbReference type="EMBL" id="JAJVDC020000024">
    <property type="protein sequence ID" value="KAL1633042.1"/>
    <property type="molecule type" value="Genomic_DNA"/>
</dbReference>
<dbReference type="Proteomes" id="UP001521116">
    <property type="component" value="Unassembled WGS sequence"/>
</dbReference>
<accession>A0ABR3T0H7</accession>
<feature type="compositionally biased region" description="Polar residues" evidence="1">
    <location>
        <begin position="24"/>
        <end position="48"/>
    </location>
</feature>
<evidence type="ECO:0000313" key="2">
    <source>
        <dbReference type="EMBL" id="KAL1633042.1"/>
    </source>
</evidence>
<gene>
    <name evidence="2" type="ORF">SLS56_003113</name>
</gene>
<evidence type="ECO:0000313" key="3">
    <source>
        <dbReference type="Proteomes" id="UP001521116"/>
    </source>
</evidence>
<comment type="caution">
    <text evidence="2">The sequence shown here is derived from an EMBL/GenBank/DDBJ whole genome shotgun (WGS) entry which is preliminary data.</text>
</comment>
<evidence type="ECO:0008006" key="4">
    <source>
        <dbReference type="Google" id="ProtNLM"/>
    </source>
</evidence>
<feature type="region of interest" description="Disordered" evidence="1">
    <location>
        <begin position="1"/>
        <end position="83"/>
    </location>
</feature>
<protein>
    <recommendedName>
        <fullName evidence="4">SMP domain-containing protein</fullName>
    </recommendedName>
</protein>
<feature type="compositionally biased region" description="Basic and acidic residues" evidence="1">
    <location>
        <begin position="70"/>
        <end position="83"/>
    </location>
</feature>
<sequence length="83" mass="8481">MPHHPAEENTTGDITDKVAKESSDSNASTHPLHQTESAATSGGAQNRATAGDHSAAPGPAIAENLGQPASKEELKARAAELNK</sequence>
<name>A0ABR3T0H7_9PEZI</name>
<feature type="compositionally biased region" description="Basic and acidic residues" evidence="1">
    <location>
        <begin position="14"/>
        <end position="23"/>
    </location>
</feature>
<reference evidence="2 3" key="1">
    <citation type="submission" date="2024-02" db="EMBL/GenBank/DDBJ databases">
        <title>De novo assembly and annotation of 12 fungi associated with fruit tree decline syndrome in Ontario, Canada.</title>
        <authorList>
            <person name="Sulman M."/>
            <person name="Ellouze W."/>
            <person name="Ilyukhin E."/>
        </authorList>
    </citation>
    <scope>NUCLEOTIDE SEQUENCE [LARGE SCALE GENOMIC DNA]</scope>
    <source>
        <strain evidence="2 3">M1-105</strain>
    </source>
</reference>
<organism evidence="2 3">
    <name type="scientific">Neofusicoccum ribis</name>
    <dbReference type="NCBI Taxonomy" id="45134"/>
    <lineage>
        <taxon>Eukaryota</taxon>
        <taxon>Fungi</taxon>
        <taxon>Dikarya</taxon>
        <taxon>Ascomycota</taxon>
        <taxon>Pezizomycotina</taxon>
        <taxon>Dothideomycetes</taxon>
        <taxon>Dothideomycetes incertae sedis</taxon>
        <taxon>Botryosphaeriales</taxon>
        <taxon>Botryosphaeriaceae</taxon>
        <taxon>Neofusicoccum</taxon>
    </lineage>
</organism>
<keyword evidence="3" id="KW-1185">Reference proteome</keyword>
<evidence type="ECO:0000256" key="1">
    <source>
        <dbReference type="SAM" id="MobiDB-lite"/>
    </source>
</evidence>